<evidence type="ECO:0000313" key="2">
    <source>
        <dbReference type="Proteomes" id="UP000008311"/>
    </source>
</evidence>
<proteinExistence type="predicted"/>
<name>B9THN1_RICCO</name>
<dbReference type="AlphaFoldDB" id="B9THN1"/>
<dbReference type="EMBL" id="EQ981687">
    <property type="protein sequence ID" value="EEF24634.1"/>
    <property type="molecule type" value="Genomic_DNA"/>
</dbReference>
<evidence type="ECO:0000313" key="1">
    <source>
        <dbReference type="EMBL" id="EEF24634.1"/>
    </source>
</evidence>
<dbReference type="InParanoid" id="B9THN1"/>
<protein>
    <submittedName>
        <fullName evidence="1">Uncharacterized protein</fullName>
    </submittedName>
</protein>
<accession>B9THN1</accession>
<dbReference type="Proteomes" id="UP000008311">
    <property type="component" value="Unassembled WGS sequence"/>
</dbReference>
<reference evidence="2" key="1">
    <citation type="journal article" date="2010" name="Nat. Biotechnol.">
        <title>Draft genome sequence of the oilseed species Ricinus communis.</title>
        <authorList>
            <person name="Chan A.P."/>
            <person name="Crabtree J."/>
            <person name="Zhao Q."/>
            <person name="Lorenzi H."/>
            <person name="Orvis J."/>
            <person name="Puiu D."/>
            <person name="Melake-Berhan A."/>
            <person name="Jones K.M."/>
            <person name="Redman J."/>
            <person name="Chen G."/>
            <person name="Cahoon E.B."/>
            <person name="Gedil M."/>
            <person name="Stanke M."/>
            <person name="Haas B.J."/>
            <person name="Wortman J.R."/>
            <person name="Fraser-Liggett C.M."/>
            <person name="Ravel J."/>
            <person name="Rabinowicz P.D."/>
        </authorList>
    </citation>
    <scope>NUCLEOTIDE SEQUENCE [LARGE SCALE GENOMIC DNA]</scope>
    <source>
        <strain evidence="2">cv. Hale</strain>
    </source>
</reference>
<sequence length="133" mass="14626">MHGADGRQQLPAQHALEQIAGGAGGDRALRQHVALVRGEHHDAGVGEFLADGDGGVDAVHVRHLDVHQRDVRLQAAIRLHGLHAVRGLLQQLHVVFIGDHAGDAFAEHRVVVHAQDFDRRSGHRRLVHRARRE</sequence>
<keyword evidence="2" id="KW-1185">Reference proteome</keyword>
<organism evidence="1 2">
    <name type="scientific">Ricinus communis</name>
    <name type="common">Castor bean</name>
    <dbReference type="NCBI Taxonomy" id="3988"/>
    <lineage>
        <taxon>Eukaryota</taxon>
        <taxon>Viridiplantae</taxon>
        <taxon>Streptophyta</taxon>
        <taxon>Embryophyta</taxon>
        <taxon>Tracheophyta</taxon>
        <taxon>Spermatophyta</taxon>
        <taxon>Magnoliopsida</taxon>
        <taxon>eudicotyledons</taxon>
        <taxon>Gunneridae</taxon>
        <taxon>Pentapetalae</taxon>
        <taxon>rosids</taxon>
        <taxon>fabids</taxon>
        <taxon>Malpighiales</taxon>
        <taxon>Euphorbiaceae</taxon>
        <taxon>Acalyphoideae</taxon>
        <taxon>Acalypheae</taxon>
        <taxon>Ricinus</taxon>
    </lineage>
</organism>
<dbReference type="AntiFam" id="ANF00160">
    <property type="entry name" value="Shadow ORF (opposite NIK1)"/>
</dbReference>
<gene>
    <name evidence="1" type="ORF">RCOM_1819690</name>
</gene>